<dbReference type="SUPFAM" id="SSF50156">
    <property type="entry name" value="PDZ domain-like"/>
    <property type="match status" value="1"/>
</dbReference>
<keyword evidence="8" id="KW-1185">Reference proteome</keyword>
<dbReference type="OrthoDB" id="9758917at2"/>
<keyword evidence="4" id="KW-0720">Serine protease</keyword>
<dbReference type="Pfam" id="PF13365">
    <property type="entry name" value="Trypsin_2"/>
    <property type="match status" value="1"/>
</dbReference>
<evidence type="ECO:0000313" key="8">
    <source>
        <dbReference type="Proteomes" id="UP000294937"/>
    </source>
</evidence>
<dbReference type="PANTHER" id="PTHR43343">
    <property type="entry name" value="PEPTIDASE S12"/>
    <property type="match status" value="1"/>
</dbReference>
<comment type="caution">
    <text evidence="7">The sequence shown here is derived from an EMBL/GenBank/DDBJ whole genome shotgun (WGS) entry which is preliminary data.</text>
</comment>
<organism evidence="7 8">
    <name type="scientific">Hazenella coriacea</name>
    <dbReference type="NCBI Taxonomy" id="1179467"/>
    <lineage>
        <taxon>Bacteria</taxon>
        <taxon>Bacillati</taxon>
        <taxon>Bacillota</taxon>
        <taxon>Bacilli</taxon>
        <taxon>Bacillales</taxon>
        <taxon>Thermoactinomycetaceae</taxon>
        <taxon>Hazenella</taxon>
    </lineage>
</organism>
<evidence type="ECO:0000259" key="6">
    <source>
        <dbReference type="SMART" id="SM00228"/>
    </source>
</evidence>
<dbReference type="InterPro" id="IPR036034">
    <property type="entry name" value="PDZ_sf"/>
</dbReference>
<dbReference type="InterPro" id="IPR001478">
    <property type="entry name" value="PDZ"/>
</dbReference>
<dbReference type="Pfam" id="PF13180">
    <property type="entry name" value="PDZ_2"/>
    <property type="match status" value="1"/>
</dbReference>
<dbReference type="Gene3D" id="2.30.42.10">
    <property type="match status" value="1"/>
</dbReference>
<dbReference type="SMART" id="SM00228">
    <property type="entry name" value="PDZ"/>
    <property type="match status" value="1"/>
</dbReference>
<dbReference type="PANTHER" id="PTHR43343:SF3">
    <property type="entry name" value="PROTEASE DO-LIKE 8, CHLOROPLASTIC"/>
    <property type="match status" value="1"/>
</dbReference>
<dbReference type="RefSeq" id="WP_131923518.1">
    <property type="nucleotide sequence ID" value="NZ_SMAG01000002.1"/>
</dbReference>
<evidence type="ECO:0000313" key="7">
    <source>
        <dbReference type="EMBL" id="TCS95515.1"/>
    </source>
</evidence>
<reference evidence="7 8" key="1">
    <citation type="submission" date="2019-03" db="EMBL/GenBank/DDBJ databases">
        <title>Genomic Encyclopedia of Type Strains, Phase IV (KMG-IV): sequencing the most valuable type-strain genomes for metagenomic binning, comparative biology and taxonomic classification.</title>
        <authorList>
            <person name="Goeker M."/>
        </authorList>
    </citation>
    <scope>NUCLEOTIDE SEQUENCE [LARGE SCALE GENOMIC DNA]</scope>
    <source>
        <strain evidence="7 8">DSM 45707</strain>
    </source>
</reference>
<keyword evidence="5" id="KW-0472">Membrane</keyword>
<evidence type="ECO:0000256" key="3">
    <source>
        <dbReference type="ARBA" id="ARBA00022801"/>
    </source>
</evidence>
<keyword evidence="5" id="KW-0812">Transmembrane</keyword>
<sequence>MGFYDDPSPHRPKKRLSLILLSITSAICGGFIVLLIAPQIFNSGMINMPSPKDNTINTPPQTTNVKVNSQITEAVDQARPAVVGIINLGTSGDPFNPEEVQRGTGSGIIFEKGNGKARIVTNYHVIEGSNQVRVVLPIEDNKNRTVNAKVLGSDPYTDLAILEISDQHVSAVATFGNSDMLRPGEPAIAIGNPLGLGQSVTVGVISSPKRSISVTENMATDVIQTDAAINPGNSGGALINVAGQVVGINSLKIAQQGVEGLGFAIPVNEARPIIQNLIQHGHVPRPFLGVSMMDLAQLPQYVWEDLNIPPNLQGGAVIRGVDLGTPAAFAGLRAKDVIVALDDQDITTSSEVRKYLYKNKKIGDKVTVTFYRSGKKMTTTLTLSEVPKRYQ</sequence>
<dbReference type="InterPro" id="IPR001940">
    <property type="entry name" value="Peptidase_S1C"/>
</dbReference>
<dbReference type="Proteomes" id="UP000294937">
    <property type="component" value="Unassembled WGS sequence"/>
</dbReference>
<name>A0A4R3L8V5_9BACL</name>
<evidence type="ECO:0000256" key="5">
    <source>
        <dbReference type="SAM" id="Phobius"/>
    </source>
</evidence>
<dbReference type="AlphaFoldDB" id="A0A4R3L8V5"/>
<dbReference type="InterPro" id="IPR043504">
    <property type="entry name" value="Peptidase_S1_PA_chymotrypsin"/>
</dbReference>
<evidence type="ECO:0000256" key="4">
    <source>
        <dbReference type="ARBA" id="ARBA00022825"/>
    </source>
</evidence>
<gene>
    <name evidence="7" type="ORF">EDD58_10288</name>
</gene>
<feature type="domain" description="PDZ" evidence="6">
    <location>
        <begin position="286"/>
        <end position="374"/>
    </location>
</feature>
<evidence type="ECO:0000256" key="1">
    <source>
        <dbReference type="ARBA" id="ARBA00010541"/>
    </source>
</evidence>
<evidence type="ECO:0000256" key="2">
    <source>
        <dbReference type="ARBA" id="ARBA00022670"/>
    </source>
</evidence>
<dbReference type="EMBL" id="SMAG01000002">
    <property type="protein sequence ID" value="TCS95515.1"/>
    <property type="molecule type" value="Genomic_DNA"/>
</dbReference>
<keyword evidence="5" id="KW-1133">Transmembrane helix</keyword>
<dbReference type="InterPro" id="IPR051201">
    <property type="entry name" value="Chloro_Bact_Ser_Proteases"/>
</dbReference>
<accession>A0A4R3L8V5</accession>
<comment type="similarity">
    <text evidence="1">Belongs to the peptidase S1C family.</text>
</comment>
<keyword evidence="3" id="KW-0378">Hydrolase</keyword>
<dbReference type="GO" id="GO:0006508">
    <property type="term" value="P:proteolysis"/>
    <property type="evidence" value="ECO:0007669"/>
    <property type="project" value="UniProtKB-KW"/>
</dbReference>
<dbReference type="InterPro" id="IPR009003">
    <property type="entry name" value="Peptidase_S1_PA"/>
</dbReference>
<dbReference type="SUPFAM" id="SSF50494">
    <property type="entry name" value="Trypsin-like serine proteases"/>
    <property type="match status" value="1"/>
</dbReference>
<dbReference type="Gene3D" id="2.40.10.10">
    <property type="entry name" value="Trypsin-like serine proteases"/>
    <property type="match status" value="2"/>
</dbReference>
<dbReference type="GO" id="GO:0004252">
    <property type="term" value="F:serine-type endopeptidase activity"/>
    <property type="evidence" value="ECO:0007669"/>
    <property type="project" value="InterPro"/>
</dbReference>
<dbReference type="PRINTS" id="PR00834">
    <property type="entry name" value="PROTEASES2C"/>
</dbReference>
<keyword evidence="2 7" id="KW-0645">Protease</keyword>
<dbReference type="CDD" id="cd06781">
    <property type="entry name" value="cpPDZ_BsHtra-like"/>
    <property type="match status" value="1"/>
</dbReference>
<protein>
    <submittedName>
        <fullName evidence="7">Serine protease Do</fullName>
    </submittedName>
</protein>
<feature type="transmembrane region" description="Helical" evidence="5">
    <location>
        <begin position="18"/>
        <end position="41"/>
    </location>
</feature>
<proteinExistence type="inferred from homology"/>